<proteinExistence type="predicted"/>
<keyword evidence="1" id="KW-0614">Plasmid</keyword>
<evidence type="ECO:0000313" key="1">
    <source>
        <dbReference type="EMBL" id="QYA38902.1"/>
    </source>
</evidence>
<organism evidence="1">
    <name type="scientific">Macrococcoides caseolyticum</name>
    <dbReference type="NCBI Taxonomy" id="69966"/>
    <lineage>
        <taxon>Bacteria</taxon>
        <taxon>Bacillati</taxon>
        <taxon>Bacillota</taxon>
        <taxon>Bacilli</taxon>
        <taxon>Bacillales</taxon>
        <taxon>Staphylococcaceae</taxon>
        <taxon>Macrococcoides</taxon>
    </lineage>
</organism>
<geneLocation type="plasmid" evidence="1">
    <name>p19Msa0499_10</name>
</geneLocation>
<accession>A0A8F8Q7J6</accession>
<name>A0A8F8Q7J6_9STAP</name>
<gene>
    <name evidence="1" type="ORF">KYI07_11885</name>
</gene>
<sequence>MKYFVTEEWAGPGPVATFIFKSENHQNRYYLFDEYVLEIHDILVIFNKNFFVAGTCNFSSLDLINIIKYIFMNNIDGGKYKIISEFKEIIWKELSMDSSSELLFEGV</sequence>
<dbReference type="EMBL" id="CP079970">
    <property type="protein sequence ID" value="QYA38902.1"/>
    <property type="molecule type" value="Genomic_DNA"/>
</dbReference>
<dbReference type="AlphaFoldDB" id="A0A8F8Q7J6"/>
<reference evidence="1" key="1">
    <citation type="submission" date="2024-06" db="EMBL/GenBank/DDBJ databases">
        <title>Prevalence and characterization of methicillin-resistant Macrococcus spp. in food producing animals and meat in Switzerland in 2019.</title>
        <authorList>
            <person name="Keller J.E."/>
            <person name="Schwendener S."/>
            <person name="Neuenschwander J."/>
            <person name="Overesch G."/>
            <person name="Perreten V."/>
        </authorList>
    </citation>
    <scope>NUCLEOTIDE SEQUENCE</scope>
    <source>
        <strain evidence="1">19Msa0499</strain>
        <plasmid evidence="1">p19Msa0499_10</plasmid>
    </source>
</reference>
<protein>
    <submittedName>
        <fullName evidence="1">Uncharacterized protein</fullName>
    </submittedName>
</protein>